<comment type="caution">
    <text evidence="2">The sequence shown here is derived from an EMBL/GenBank/DDBJ whole genome shotgun (WGS) entry which is preliminary data.</text>
</comment>
<evidence type="ECO:0000259" key="1">
    <source>
        <dbReference type="Pfam" id="PF24764"/>
    </source>
</evidence>
<dbReference type="PANTHER" id="PTHR46791">
    <property type="entry name" value="EXPRESSED PROTEIN"/>
    <property type="match status" value="1"/>
</dbReference>
<accession>A0A8B6DR18</accession>
<dbReference type="OrthoDB" id="6149502at2759"/>
<feature type="domain" description="Integrase core" evidence="1">
    <location>
        <begin position="11"/>
        <end position="107"/>
    </location>
</feature>
<evidence type="ECO:0000313" key="2">
    <source>
        <dbReference type="EMBL" id="VDI22893.1"/>
    </source>
</evidence>
<evidence type="ECO:0000313" key="3">
    <source>
        <dbReference type="Proteomes" id="UP000596742"/>
    </source>
</evidence>
<reference evidence="2" key="1">
    <citation type="submission" date="2018-11" db="EMBL/GenBank/DDBJ databases">
        <authorList>
            <person name="Alioto T."/>
            <person name="Alioto T."/>
        </authorList>
    </citation>
    <scope>NUCLEOTIDE SEQUENCE</scope>
</reference>
<organism evidence="2 3">
    <name type="scientific">Mytilus galloprovincialis</name>
    <name type="common">Mediterranean mussel</name>
    <dbReference type="NCBI Taxonomy" id="29158"/>
    <lineage>
        <taxon>Eukaryota</taxon>
        <taxon>Metazoa</taxon>
        <taxon>Spiralia</taxon>
        <taxon>Lophotrochozoa</taxon>
        <taxon>Mollusca</taxon>
        <taxon>Bivalvia</taxon>
        <taxon>Autobranchia</taxon>
        <taxon>Pteriomorphia</taxon>
        <taxon>Mytilida</taxon>
        <taxon>Mytiloidea</taxon>
        <taxon>Mytilidae</taxon>
        <taxon>Mytilinae</taxon>
        <taxon>Mytilus</taxon>
    </lineage>
</organism>
<name>A0A8B6DR18_MYTGA</name>
<dbReference type="PANTHER" id="PTHR46791:SF5">
    <property type="entry name" value="CLR5 DOMAIN-CONTAINING PROTEIN-RELATED"/>
    <property type="match status" value="1"/>
</dbReference>
<proteinExistence type="predicted"/>
<keyword evidence="3" id="KW-1185">Reference proteome</keyword>
<protein>
    <recommendedName>
        <fullName evidence="1">Integrase core domain-containing protein</fullName>
    </recommendedName>
</protein>
<dbReference type="InterPro" id="IPR058913">
    <property type="entry name" value="Integrase_dom_put"/>
</dbReference>
<dbReference type="AlphaFoldDB" id="A0A8B6DR18"/>
<sequence>MLILPEGPHCRPSMITGKSTHNQRIERLWRDVYDGVLSFFYNIFYHMEDQGILDPLNQIHLATLHYIFISEINKKLEFWRDAWAGHRLRTARSSPLNLWTSGQLQNPVRLDGAANLQNYGVE</sequence>
<dbReference type="EMBL" id="UYJE01003848">
    <property type="protein sequence ID" value="VDI22893.1"/>
    <property type="molecule type" value="Genomic_DNA"/>
</dbReference>
<gene>
    <name evidence="2" type="ORF">MGAL_10B029221</name>
</gene>
<dbReference type="Proteomes" id="UP000596742">
    <property type="component" value="Unassembled WGS sequence"/>
</dbReference>
<dbReference type="Pfam" id="PF24764">
    <property type="entry name" value="rva_4"/>
    <property type="match status" value="1"/>
</dbReference>